<organism evidence="1">
    <name type="scientific">freshwater metagenome</name>
    <dbReference type="NCBI Taxonomy" id="449393"/>
    <lineage>
        <taxon>unclassified sequences</taxon>
        <taxon>metagenomes</taxon>
        <taxon>ecological metagenomes</taxon>
    </lineage>
</organism>
<reference evidence="1" key="1">
    <citation type="submission" date="2020-05" db="EMBL/GenBank/DDBJ databases">
        <authorList>
            <person name="Chiriac C."/>
            <person name="Salcher M."/>
            <person name="Ghai R."/>
            <person name="Kavagutti S V."/>
        </authorList>
    </citation>
    <scope>NUCLEOTIDE SEQUENCE</scope>
</reference>
<accession>A0A6J6S0T4</accession>
<dbReference type="EMBL" id="CAEZXR010000358">
    <property type="protein sequence ID" value="CAB4728383.1"/>
    <property type="molecule type" value="Genomic_DNA"/>
</dbReference>
<name>A0A6J6S0T4_9ZZZZ</name>
<gene>
    <name evidence="1" type="ORF">UFOPK2579_02424</name>
</gene>
<sequence length="45" mass="4833">MENSQVSAGLVQTWVSVVDSVGRTHLEARWTTPEMAAALHSTHAA</sequence>
<dbReference type="AlphaFoldDB" id="A0A6J6S0T4"/>
<protein>
    <submittedName>
        <fullName evidence="1">Unannotated protein</fullName>
    </submittedName>
</protein>
<evidence type="ECO:0000313" key="1">
    <source>
        <dbReference type="EMBL" id="CAB4728383.1"/>
    </source>
</evidence>
<proteinExistence type="predicted"/>